<comment type="catalytic activity">
    <reaction evidence="6 7">
        <text>L-glutamyl-tRNA(Gln) + L-glutamine + ATP + H2O = L-glutaminyl-tRNA(Gln) + L-glutamate + ADP + phosphate + H(+)</text>
        <dbReference type="Rhea" id="RHEA:17521"/>
        <dbReference type="Rhea" id="RHEA-COMP:9681"/>
        <dbReference type="Rhea" id="RHEA-COMP:9684"/>
        <dbReference type="ChEBI" id="CHEBI:15377"/>
        <dbReference type="ChEBI" id="CHEBI:15378"/>
        <dbReference type="ChEBI" id="CHEBI:29985"/>
        <dbReference type="ChEBI" id="CHEBI:30616"/>
        <dbReference type="ChEBI" id="CHEBI:43474"/>
        <dbReference type="ChEBI" id="CHEBI:58359"/>
        <dbReference type="ChEBI" id="CHEBI:78520"/>
        <dbReference type="ChEBI" id="CHEBI:78521"/>
        <dbReference type="ChEBI" id="CHEBI:456216"/>
        <dbReference type="EC" id="6.3.5.7"/>
    </reaction>
</comment>
<dbReference type="AlphaFoldDB" id="A0A2M7EAB2"/>
<protein>
    <recommendedName>
        <fullName evidence="7">Glutamyl-tRNA(Gln) amidotransferase subunit A</fullName>
        <shortName evidence="7">Glu-ADT subunit A</shortName>
        <ecNumber evidence="7">6.3.5.7</ecNumber>
    </recommendedName>
</protein>
<dbReference type="PANTHER" id="PTHR11895">
    <property type="entry name" value="TRANSAMIDASE"/>
    <property type="match status" value="1"/>
</dbReference>
<dbReference type="GO" id="GO:0016740">
    <property type="term" value="F:transferase activity"/>
    <property type="evidence" value="ECO:0007669"/>
    <property type="project" value="UniProtKB-KW"/>
</dbReference>
<dbReference type="InterPro" id="IPR000120">
    <property type="entry name" value="Amidase"/>
</dbReference>
<gene>
    <name evidence="7 9" type="primary">gatA</name>
    <name evidence="9" type="ORF">COS11_00880</name>
</gene>
<dbReference type="EC" id="6.3.5.7" evidence="7"/>
<evidence type="ECO:0000313" key="9">
    <source>
        <dbReference type="EMBL" id="PIV64686.1"/>
    </source>
</evidence>
<dbReference type="SUPFAM" id="SSF75304">
    <property type="entry name" value="Amidase signature (AS) enzymes"/>
    <property type="match status" value="1"/>
</dbReference>
<dbReference type="InterPro" id="IPR036928">
    <property type="entry name" value="AS_sf"/>
</dbReference>
<dbReference type="GO" id="GO:0030956">
    <property type="term" value="C:glutamyl-tRNA(Gln) amidotransferase complex"/>
    <property type="evidence" value="ECO:0007669"/>
    <property type="project" value="InterPro"/>
</dbReference>
<dbReference type="GO" id="GO:0050567">
    <property type="term" value="F:glutaminyl-tRNA synthase (glutamine-hydrolyzing) activity"/>
    <property type="evidence" value="ECO:0007669"/>
    <property type="project" value="UniProtKB-UniRule"/>
</dbReference>
<evidence type="ECO:0000259" key="8">
    <source>
        <dbReference type="Pfam" id="PF01425"/>
    </source>
</evidence>
<name>A0A2M7EAB2_9BACT</name>
<feature type="active site" description="Acyl-ester intermediate" evidence="7">
    <location>
        <position position="179"/>
    </location>
</feature>
<dbReference type="GO" id="GO:0005524">
    <property type="term" value="F:ATP binding"/>
    <property type="evidence" value="ECO:0007669"/>
    <property type="project" value="UniProtKB-KW"/>
</dbReference>
<dbReference type="InterPro" id="IPR023631">
    <property type="entry name" value="Amidase_dom"/>
</dbReference>
<comment type="function">
    <text evidence="7">Allows the formation of correctly charged Gln-tRNA(Gln) through the transamidation of misacylated Glu-tRNA(Gln) in organisms which lack glutaminyl-tRNA synthetase. The reaction takes place in the presence of glutamine and ATP through an activated gamma-phospho-Glu-tRNA(Gln).</text>
</comment>
<sequence>MKIQELPAHQIHKLLVKKEISCQEVIREIFKTIGEKEGEIHAYLSFRDREKVLREAKKVDEKLKNGEKLFPLEGIPIAIKDNMCISGEKTTCASKILENFISPYDATVIKRLKEKGLIFIGKTNMDEFAFGSSTENSYFGPTHNPYDLERVPGGSSGGSAAAVASGEATVALGSDTGGSIRQPAAFCGVVGLKPTYGRVSRFGLVAFASSLDQIGPITKDVTDSALLLNVISGYDLMDSTSVNITLPDFTKSLIPQVKGFKIGVPQEYFVSGIDREVEASIKKSIKLLEAIGAKIEEITLPHTDYGIATYYIIATAEASANLARFDGIRYGYRSKNNKTLSELYEHSRAEGFGKEAKRRIILGTYVLSAGYYNAYYLKGLKVRTLIKEDFNQAFRKVDAILTPTSPTTAFKIGEKTDDPLKMYLADVFTISANLAGIPGISIPCGFSKEKLPIGLQILAPAFGEEKIFQIAFTLEQSLKK</sequence>
<keyword evidence="5 7" id="KW-0648">Protein biosynthesis</keyword>
<comment type="caution">
    <text evidence="9">The sequence shown here is derived from an EMBL/GenBank/DDBJ whole genome shotgun (WGS) entry which is preliminary data.</text>
</comment>
<evidence type="ECO:0000256" key="1">
    <source>
        <dbReference type="ARBA" id="ARBA00008069"/>
    </source>
</evidence>
<dbReference type="Proteomes" id="UP000228886">
    <property type="component" value="Unassembled WGS sequence"/>
</dbReference>
<accession>A0A2M7EAB2</accession>
<evidence type="ECO:0000256" key="4">
    <source>
        <dbReference type="ARBA" id="ARBA00022840"/>
    </source>
</evidence>
<dbReference type="InterPro" id="IPR004412">
    <property type="entry name" value="GatA"/>
</dbReference>
<reference evidence="10" key="1">
    <citation type="submission" date="2017-09" db="EMBL/GenBank/DDBJ databases">
        <title>Depth-based differentiation of microbial function through sediment-hosted aquifers and enrichment of novel symbionts in the deep terrestrial subsurface.</title>
        <authorList>
            <person name="Probst A.J."/>
            <person name="Ladd B."/>
            <person name="Jarett J.K."/>
            <person name="Geller-Mcgrath D.E."/>
            <person name="Sieber C.M.K."/>
            <person name="Emerson J.B."/>
            <person name="Anantharaman K."/>
            <person name="Thomas B.C."/>
            <person name="Malmstrom R."/>
            <person name="Stieglmeier M."/>
            <person name="Klingl A."/>
            <person name="Woyke T."/>
            <person name="Ryan C.M."/>
            <person name="Banfield J.F."/>
        </authorList>
    </citation>
    <scope>NUCLEOTIDE SEQUENCE [LARGE SCALE GENOMIC DNA]</scope>
</reference>
<evidence type="ECO:0000256" key="7">
    <source>
        <dbReference type="HAMAP-Rule" id="MF_00120"/>
    </source>
</evidence>
<dbReference type="PROSITE" id="PS00571">
    <property type="entry name" value="AMIDASES"/>
    <property type="match status" value="1"/>
</dbReference>
<evidence type="ECO:0000256" key="3">
    <source>
        <dbReference type="ARBA" id="ARBA00022741"/>
    </source>
</evidence>
<dbReference type="HAMAP" id="MF_00120">
    <property type="entry name" value="GatA"/>
    <property type="match status" value="1"/>
</dbReference>
<dbReference type="PANTHER" id="PTHR11895:SF151">
    <property type="entry name" value="GLUTAMYL-TRNA(GLN) AMIDOTRANSFERASE SUBUNIT A"/>
    <property type="match status" value="1"/>
</dbReference>
<evidence type="ECO:0000256" key="5">
    <source>
        <dbReference type="ARBA" id="ARBA00022917"/>
    </source>
</evidence>
<dbReference type="GO" id="GO:0006412">
    <property type="term" value="P:translation"/>
    <property type="evidence" value="ECO:0007669"/>
    <property type="project" value="UniProtKB-UniRule"/>
</dbReference>
<comment type="subunit">
    <text evidence="7">Heterotrimer of A, B and C subunits.</text>
</comment>
<feature type="active site" description="Charge relay system" evidence="7">
    <location>
        <position position="155"/>
    </location>
</feature>
<dbReference type="EMBL" id="PETL01000045">
    <property type="protein sequence ID" value="PIV64686.1"/>
    <property type="molecule type" value="Genomic_DNA"/>
</dbReference>
<evidence type="ECO:0000256" key="2">
    <source>
        <dbReference type="ARBA" id="ARBA00022598"/>
    </source>
</evidence>
<keyword evidence="3 7" id="KW-0547">Nucleotide-binding</keyword>
<organism evidence="9 10">
    <name type="scientific">bacterium (Candidatus Ratteibacteria) CG01_land_8_20_14_3_00_40_19</name>
    <dbReference type="NCBI Taxonomy" id="2014290"/>
    <lineage>
        <taxon>Bacteria</taxon>
        <taxon>Candidatus Ratteibacteria</taxon>
    </lineage>
</organism>
<dbReference type="Gene3D" id="3.90.1300.10">
    <property type="entry name" value="Amidase signature (AS) domain"/>
    <property type="match status" value="1"/>
</dbReference>
<proteinExistence type="inferred from homology"/>
<dbReference type="NCBIfam" id="TIGR00132">
    <property type="entry name" value="gatA"/>
    <property type="match status" value="1"/>
</dbReference>
<evidence type="ECO:0000256" key="6">
    <source>
        <dbReference type="ARBA" id="ARBA00047407"/>
    </source>
</evidence>
<keyword evidence="2 7" id="KW-0436">Ligase</keyword>
<dbReference type="Pfam" id="PF01425">
    <property type="entry name" value="Amidase"/>
    <property type="match status" value="1"/>
</dbReference>
<evidence type="ECO:0000313" key="10">
    <source>
        <dbReference type="Proteomes" id="UP000228886"/>
    </source>
</evidence>
<dbReference type="InterPro" id="IPR020556">
    <property type="entry name" value="Amidase_CS"/>
</dbReference>
<feature type="domain" description="Amidase" evidence="8">
    <location>
        <begin position="24"/>
        <end position="467"/>
    </location>
</feature>
<keyword evidence="9" id="KW-0808">Transferase</keyword>
<comment type="similarity">
    <text evidence="1 7">Belongs to the amidase family. GatA subfamily.</text>
</comment>
<feature type="active site" description="Charge relay system" evidence="7">
    <location>
        <position position="80"/>
    </location>
</feature>
<keyword evidence="4 7" id="KW-0067">ATP-binding</keyword>